<evidence type="ECO:0000256" key="3">
    <source>
        <dbReference type="PROSITE-ProRule" id="PRU00221"/>
    </source>
</evidence>
<reference evidence="4" key="1">
    <citation type="submission" date="2020-09" db="EMBL/GenBank/DDBJ databases">
        <title>Taishania pollutisoli gen. nov., sp. nov., Isolated from Tetrabromobisphenol A-Contaminated Soil.</title>
        <authorList>
            <person name="Chen Q."/>
        </authorList>
    </citation>
    <scope>NUCLEOTIDE SEQUENCE</scope>
    <source>
        <strain evidence="4">CZZ-1</strain>
    </source>
</reference>
<evidence type="ECO:0000313" key="5">
    <source>
        <dbReference type="Proteomes" id="UP000652681"/>
    </source>
</evidence>
<gene>
    <name evidence="4" type="ORF">H9Y05_04090</name>
</gene>
<organism evidence="4 5">
    <name type="scientific">Taishania pollutisoli</name>
    <dbReference type="NCBI Taxonomy" id="2766479"/>
    <lineage>
        <taxon>Bacteria</taxon>
        <taxon>Pseudomonadati</taxon>
        <taxon>Bacteroidota</taxon>
        <taxon>Flavobacteriia</taxon>
        <taxon>Flavobacteriales</taxon>
        <taxon>Crocinitomicaceae</taxon>
        <taxon>Taishania</taxon>
    </lineage>
</organism>
<dbReference type="PANTHER" id="PTHR19848:SF8">
    <property type="entry name" value="F-BOX AND WD REPEAT DOMAIN CONTAINING 7"/>
    <property type="match status" value="1"/>
</dbReference>
<dbReference type="SUPFAM" id="SSF50978">
    <property type="entry name" value="WD40 repeat-like"/>
    <property type="match status" value="1"/>
</dbReference>
<name>A0A8J6TST3_9FLAO</name>
<keyword evidence="1 3" id="KW-0853">WD repeat</keyword>
<evidence type="ECO:0000256" key="1">
    <source>
        <dbReference type="ARBA" id="ARBA00022574"/>
    </source>
</evidence>
<dbReference type="PROSITE" id="PS00678">
    <property type="entry name" value="WD_REPEATS_1"/>
    <property type="match status" value="1"/>
</dbReference>
<dbReference type="InterPro" id="IPR001680">
    <property type="entry name" value="WD40_rpt"/>
</dbReference>
<dbReference type="PROSITE" id="PS50082">
    <property type="entry name" value="WD_REPEATS_2"/>
    <property type="match status" value="3"/>
</dbReference>
<dbReference type="Proteomes" id="UP000652681">
    <property type="component" value="Unassembled WGS sequence"/>
</dbReference>
<dbReference type="RefSeq" id="WP_163490908.1">
    <property type="nucleotide sequence ID" value="NZ_JACVEL010000002.1"/>
</dbReference>
<protein>
    <recommendedName>
        <fullName evidence="6">Guanine nucleotide-binding protein subunit beta-like protein</fullName>
    </recommendedName>
</protein>
<dbReference type="AlphaFoldDB" id="A0A8J6TST3"/>
<dbReference type="InterPro" id="IPR015943">
    <property type="entry name" value="WD40/YVTN_repeat-like_dom_sf"/>
</dbReference>
<keyword evidence="5" id="KW-1185">Reference proteome</keyword>
<dbReference type="InterPro" id="IPR036322">
    <property type="entry name" value="WD40_repeat_dom_sf"/>
</dbReference>
<keyword evidence="2" id="KW-0677">Repeat</keyword>
<dbReference type="PANTHER" id="PTHR19848">
    <property type="entry name" value="WD40 REPEAT PROTEIN"/>
    <property type="match status" value="1"/>
</dbReference>
<evidence type="ECO:0008006" key="6">
    <source>
        <dbReference type="Google" id="ProtNLM"/>
    </source>
</evidence>
<comment type="caution">
    <text evidence="4">The sequence shown here is derived from an EMBL/GenBank/DDBJ whole genome shotgun (WGS) entry which is preliminary data.</text>
</comment>
<dbReference type="EMBL" id="JACVEL010000002">
    <property type="protein sequence ID" value="MBC9811649.1"/>
    <property type="molecule type" value="Genomic_DNA"/>
</dbReference>
<dbReference type="InterPro" id="IPR019775">
    <property type="entry name" value="WD40_repeat_CS"/>
</dbReference>
<feature type="repeat" description="WD" evidence="3">
    <location>
        <begin position="219"/>
        <end position="259"/>
    </location>
</feature>
<feature type="repeat" description="WD" evidence="3">
    <location>
        <begin position="95"/>
        <end position="136"/>
    </location>
</feature>
<accession>A0A8J6TST3</accession>
<dbReference type="SMART" id="SM00320">
    <property type="entry name" value="WD40"/>
    <property type="match status" value="7"/>
</dbReference>
<dbReference type="Pfam" id="PF00400">
    <property type="entry name" value="WD40"/>
    <property type="match status" value="4"/>
</dbReference>
<sequence>MSGVTDFSKKLVFEGHSGAIYSLQYDGQFIYSASADKYVVRWNLATGEQDKFAIRLPATPYSIQLIDGHSKLITGLSNGDLHIFDLVERKEVKFYKLHKKGVFALAENQLKRQFYSADGDGTFSVWDTQTLELLIQLPFDCGKIRRIIPSKDGSLVYLCCQDGNIRCIDTTYFNLIDVFFAHEGGVGTILERTHLLITGGKDAHISLLDIASKSFFKRIPAHNYMVYELIQLNDELMISVSRDKTIKIWNTEDWSVLQRLDLKKGGHRHSVNCAVKIDDTTFATASDDARIIVWGVK</sequence>
<evidence type="ECO:0000256" key="2">
    <source>
        <dbReference type="ARBA" id="ARBA00022737"/>
    </source>
</evidence>
<evidence type="ECO:0000313" key="4">
    <source>
        <dbReference type="EMBL" id="MBC9811649.1"/>
    </source>
</evidence>
<feature type="repeat" description="WD" evidence="3">
    <location>
        <begin position="13"/>
        <end position="52"/>
    </location>
</feature>
<dbReference type="Gene3D" id="2.130.10.10">
    <property type="entry name" value="YVTN repeat-like/Quinoprotein amine dehydrogenase"/>
    <property type="match status" value="2"/>
</dbReference>
<proteinExistence type="predicted"/>